<reference evidence="9 10" key="1">
    <citation type="submission" date="2019-11" db="EMBL/GenBank/DDBJ databases">
        <authorList>
            <person name="Cheng Q."/>
            <person name="Yang Z."/>
        </authorList>
    </citation>
    <scope>NUCLEOTIDE SEQUENCE [LARGE SCALE GENOMIC DNA]</scope>
    <source>
        <strain evidence="9 10">HX-22-1</strain>
    </source>
</reference>
<protein>
    <recommendedName>
        <fullName evidence="8">Ribonuclease Z</fullName>
        <shortName evidence="8">RNase Z</shortName>
        <ecNumber evidence="8">3.1.26.11</ecNumber>
    </recommendedName>
    <alternativeName>
        <fullName evidence="8">tRNA 3 endonuclease</fullName>
    </alternativeName>
    <alternativeName>
        <fullName evidence="8">tRNase Z</fullName>
    </alternativeName>
</protein>
<dbReference type="NCBIfam" id="NF000801">
    <property type="entry name" value="PRK00055.1-3"/>
    <property type="match status" value="1"/>
</dbReference>
<name>A0A7K0FRV3_9SPHI</name>
<feature type="binding site" evidence="8">
    <location>
        <position position="67"/>
    </location>
    <ligand>
        <name>Zn(2+)</name>
        <dbReference type="ChEBI" id="CHEBI:29105"/>
        <label>2</label>
        <note>catalytic</note>
    </ligand>
</feature>
<accession>A0A7K0FRV3</accession>
<keyword evidence="7 8" id="KW-0862">Zinc</keyword>
<comment type="subunit">
    <text evidence="1 8">Homodimer.</text>
</comment>
<comment type="similarity">
    <text evidence="8">Belongs to the RNase Z family.</text>
</comment>
<feature type="binding site" evidence="8">
    <location>
        <position position="212"/>
    </location>
    <ligand>
        <name>Zn(2+)</name>
        <dbReference type="ChEBI" id="CHEBI:29105"/>
        <label>1</label>
        <note>catalytic</note>
    </ligand>
</feature>
<comment type="function">
    <text evidence="8">Zinc phosphodiesterase, which displays some tRNA 3'-processing endonuclease activity. Probably involved in tRNA maturation, by removing a 3'-trailer from precursor tRNA.</text>
</comment>
<keyword evidence="6 8" id="KW-0378">Hydrolase</keyword>
<dbReference type="Proteomes" id="UP000462931">
    <property type="component" value="Unassembled WGS sequence"/>
</dbReference>
<dbReference type="AlphaFoldDB" id="A0A7K0FRV3"/>
<evidence type="ECO:0000256" key="4">
    <source>
        <dbReference type="ARBA" id="ARBA00022723"/>
    </source>
</evidence>
<feature type="binding site" evidence="8">
    <location>
        <position position="66"/>
    </location>
    <ligand>
        <name>Zn(2+)</name>
        <dbReference type="ChEBI" id="CHEBI:29105"/>
        <label>2</label>
        <note>catalytic</note>
    </ligand>
</feature>
<dbReference type="PANTHER" id="PTHR46018:SF2">
    <property type="entry name" value="ZINC PHOSPHODIESTERASE ELAC PROTEIN 1"/>
    <property type="match status" value="1"/>
</dbReference>
<dbReference type="EMBL" id="WKJI01000007">
    <property type="protein sequence ID" value="MRX48726.1"/>
    <property type="molecule type" value="Genomic_DNA"/>
</dbReference>
<evidence type="ECO:0000313" key="9">
    <source>
        <dbReference type="EMBL" id="MRX48726.1"/>
    </source>
</evidence>
<dbReference type="InterPro" id="IPR036866">
    <property type="entry name" value="RibonucZ/Hydroxyglut_hydro"/>
</dbReference>
<dbReference type="InterPro" id="IPR013471">
    <property type="entry name" value="RNase_Z/BN"/>
</dbReference>
<evidence type="ECO:0000256" key="3">
    <source>
        <dbReference type="ARBA" id="ARBA00022722"/>
    </source>
</evidence>
<dbReference type="CDD" id="cd07717">
    <property type="entry name" value="RNaseZ_ZiPD-like_MBL-fold"/>
    <property type="match status" value="1"/>
</dbReference>
<comment type="catalytic activity">
    <reaction evidence="8">
        <text>Endonucleolytic cleavage of RNA, removing extra 3' nucleotides from tRNA precursor, generating 3' termini of tRNAs. A 3'-hydroxy group is left at the tRNA terminus and a 5'-phosphoryl group is left at the trailer molecule.</text>
        <dbReference type="EC" id="3.1.26.11"/>
    </reaction>
</comment>
<evidence type="ECO:0000256" key="1">
    <source>
        <dbReference type="ARBA" id="ARBA00011738"/>
    </source>
</evidence>
<organism evidence="9 10">
    <name type="scientific">Pedobacter puniceum</name>
    <dbReference type="NCBI Taxonomy" id="2666136"/>
    <lineage>
        <taxon>Bacteria</taxon>
        <taxon>Pseudomonadati</taxon>
        <taxon>Bacteroidota</taxon>
        <taxon>Sphingobacteriia</taxon>
        <taxon>Sphingobacteriales</taxon>
        <taxon>Sphingobacteriaceae</taxon>
        <taxon>Pedobacter</taxon>
    </lineage>
</organism>
<evidence type="ECO:0000256" key="8">
    <source>
        <dbReference type="HAMAP-Rule" id="MF_01818"/>
    </source>
</evidence>
<dbReference type="RefSeq" id="WP_154288789.1">
    <property type="nucleotide sequence ID" value="NZ_WKJI01000007.1"/>
</dbReference>
<feature type="binding site" evidence="8">
    <location>
        <position position="142"/>
    </location>
    <ligand>
        <name>Zn(2+)</name>
        <dbReference type="ChEBI" id="CHEBI:29105"/>
        <label>1</label>
        <note>catalytic</note>
    </ligand>
</feature>
<evidence type="ECO:0000256" key="6">
    <source>
        <dbReference type="ARBA" id="ARBA00022801"/>
    </source>
</evidence>
<feature type="binding site" evidence="8">
    <location>
        <position position="62"/>
    </location>
    <ligand>
        <name>Zn(2+)</name>
        <dbReference type="ChEBI" id="CHEBI:29105"/>
        <label>1</label>
        <note>catalytic</note>
    </ligand>
</feature>
<dbReference type="Pfam" id="PF23023">
    <property type="entry name" value="Anti-Pycsar_Apyc1"/>
    <property type="match status" value="1"/>
</dbReference>
<dbReference type="NCBIfam" id="TIGR02651">
    <property type="entry name" value="RNase_Z"/>
    <property type="match status" value="1"/>
</dbReference>
<comment type="caution">
    <text evidence="9">The sequence shown here is derived from an EMBL/GenBank/DDBJ whole genome shotgun (WGS) entry which is preliminary data.</text>
</comment>
<feature type="binding site" evidence="8">
    <location>
        <position position="270"/>
    </location>
    <ligand>
        <name>Zn(2+)</name>
        <dbReference type="ChEBI" id="CHEBI:29105"/>
        <label>2</label>
        <note>catalytic</note>
    </ligand>
</feature>
<dbReference type="EC" id="3.1.26.11" evidence="8"/>
<feature type="active site" description="Proton acceptor" evidence="8">
    <location>
        <position position="66"/>
    </location>
</feature>
<gene>
    <name evidence="8" type="primary">rnz</name>
    <name evidence="9" type="ORF">GJJ64_16140</name>
</gene>
<keyword evidence="10" id="KW-1185">Reference proteome</keyword>
<evidence type="ECO:0000256" key="5">
    <source>
        <dbReference type="ARBA" id="ARBA00022759"/>
    </source>
</evidence>
<evidence type="ECO:0000256" key="2">
    <source>
        <dbReference type="ARBA" id="ARBA00022694"/>
    </source>
</evidence>
<comment type="cofactor">
    <cofactor evidence="8">
        <name>Zn(2+)</name>
        <dbReference type="ChEBI" id="CHEBI:29105"/>
    </cofactor>
    <text evidence="8">Binds 2 Zn(2+) ions.</text>
</comment>
<dbReference type="Gene3D" id="3.60.15.10">
    <property type="entry name" value="Ribonuclease Z/Hydroxyacylglutathione hydrolase-like"/>
    <property type="match status" value="1"/>
</dbReference>
<keyword evidence="5 8" id="KW-0255">Endonuclease</keyword>
<keyword evidence="3 8" id="KW-0540">Nuclease</keyword>
<proteinExistence type="inferred from homology"/>
<evidence type="ECO:0000256" key="7">
    <source>
        <dbReference type="ARBA" id="ARBA00022833"/>
    </source>
</evidence>
<evidence type="ECO:0000313" key="10">
    <source>
        <dbReference type="Proteomes" id="UP000462931"/>
    </source>
</evidence>
<dbReference type="SUPFAM" id="SSF56281">
    <property type="entry name" value="Metallo-hydrolase/oxidoreductase"/>
    <property type="match status" value="1"/>
</dbReference>
<feature type="binding site" evidence="8">
    <location>
        <position position="64"/>
    </location>
    <ligand>
        <name>Zn(2+)</name>
        <dbReference type="ChEBI" id="CHEBI:29105"/>
        <label>1</label>
        <note>catalytic</note>
    </ligand>
</feature>
<dbReference type="PANTHER" id="PTHR46018">
    <property type="entry name" value="ZINC PHOSPHODIESTERASE ELAC PROTEIN 1"/>
    <property type="match status" value="1"/>
</dbReference>
<dbReference type="GO" id="GO:0008270">
    <property type="term" value="F:zinc ion binding"/>
    <property type="evidence" value="ECO:0007669"/>
    <property type="project" value="UniProtKB-UniRule"/>
</dbReference>
<keyword evidence="2 8" id="KW-0819">tRNA processing</keyword>
<sequence>MKFEVTILGSSSATPIFNRNPTSQVLNINERLLMIDCGEGTQQQMLRYGIKYHKIEHIFISHLHGDHFFGLVGLISSMNLNGRKRPLHLFGPEKLMDILNIQFEHSDTHINFPIEFKAVKPGSAELIFETHDFTVETIPLNHRISCSGFIFKEKQRLRKVLKDKIAELEIPANYVPLLKKGIDFTDKNGKVHKAMDLTIEADEPKAYAYCSDTVCDWTYINQIYHVDTLYHEATFMHDMVDRAKATFHTTCQEAGEVAKKVGAKKLLIGHFSARYRDLSPLLIEARSVFPETYLANEGETFVI</sequence>
<feature type="binding site" evidence="8">
    <location>
        <position position="212"/>
    </location>
    <ligand>
        <name>Zn(2+)</name>
        <dbReference type="ChEBI" id="CHEBI:29105"/>
        <label>2</label>
        <note>catalytic</note>
    </ligand>
</feature>
<dbReference type="HAMAP" id="MF_01818">
    <property type="entry name" value="RNase_Z_BN"/>
    <property type="match status" value="1"/>
</dbReference>
<keyword evidence="4 8" id="KW-0479">Metal-binding</keyword>
<dbReference type="GO" id="GO:0042781">
    <property type="term" value="F:3'-tRNA processing endoribonuclease activity"/>
    <property type="evidence" value="ECO:0007669"/>
    <property type="project" value="UniProtKB-UniRule"/>
</dbReference>